<organism evidence="2 3">
    <name type="scientific">Trichonephila inaurata madagascariensis</name>
    <dbReference type="NCBI Taxonomy" id="2747483"/>
    <lineage>
        <taxon>Eukaryota</taxon>
        <taxon>Metazoa</taxon>
        <taxon>Ecdysozoa</taxon>
        <taxon>Arthropoda</taxon>
        <taxon>Chelicerata</taxon>
        <taxon>Arachnida</taxon>
        <taxon>Araneae</taxon>
        <taxon>Araneomorphae</taxon>
        <taxon>Entelegynae</taxon>
        <taxon>Araneoidea</taxon>
        <taxon>Nephilidae</taxon>
        <taxon>Trichonephila</taxon>
        <taxon>Trichonephila inaurata</taxon>
    </lineage>
</organism>
<gene>
    <name evidence="2" type="primary">SpiCE-NMa5</name>
    <name evidence="2" type="ORF">TNIN_600191</name>
</gene>
<evidence type="ECO:0000256" key="1">
    <source>
        <dbReference type="SAM" id="Phobius"/>
    </source>
</evidence>
<evidence type="ECO:0000313" key="2">
    <source>
        <dbReference type="EMBL" id="GFS66098.1"/>
    </source>
</evidence>
<keyword evidence="1" id="KW-0472">Membrane</keyword>
<keyword evidence="1" id="KW-1133">Transmembrane helix</keyword>
<comment type="caution">
    <text evidence="2">The sequence shown here is derived from an EMBL/GenBank/DDBJ whole genome shotgun (WGS) entry which is preliminary data.</text>
</comment>
<name>A0A8X6IYS3_9ARAC</name>
<dbReference type="EMBL" id="BMAV01028226">
    <property type="protein sequence ID" value="GFS66098.1"/>
    <property type="molecule type" value="Genomic_DNA"/>
</dbReference>
<sequence length="112" mass="12693">MLSELFIQLHNVRNLRYKIQREIIQSKRTIATMISTTRYVLALLGVLCILNSFVLGRSVPASMTADQSNDNPSFKEAIKEEFEATEYLFDAFESTILNEIRSLINMMAVSGA</sequence>
<feature type="transmembrane region" description="Helical" evidence="1">
    <location>
        <begin position="39"/>
        <end position="56"/>
    </location>
</feature>
<proteinExistence type="predicted"/>
<protein>
    <submittedName>
        <fullName evidence="2">Spider silk-constituting element SpiCE-NMa5</fullName>
    </submittedName>
</protein>
<dbReference type="Proteomes" id="UP000886998">
    <property type="component" value="Unassembled WGS sequence"/>
</dbReference>
<reference evidence="2" key="1">
    <citation type="submission" date="2020-08" db="EMBL/GenBank/DDBJ databases">
        <title>Multicomponent nature underlies the extraordinary mechanical properties of spider dragline silk.</title>
        <authorList>
            <person name="Kono N."/>
            <person name="Nakamura H."/>
            <person name="Mori M."/>
            <person name="Yoshida Y."/>
            <person name="Ohtoshi R."/>
            <person name="Malay A.D."/>
            <person name="Moran D.A.P."/>
            <person name="Tomita M."/>
            <person name="Numata K."/>
            <person name="Arakawa K."/>
        </authorList>
    </citation>
    <scope>NUCLEOTIDE SEQUENCE</scope>
</reference>
<evidence type="ECO:0000313" key="3">
    <source>
        <dbReference type="Proteomes" id="UP000886998"/>
    </source>
</evidence>
<accession>A0A8X6IYS3</accession>
<dbReference type="AlphaFoldDB" id="A0A8X6IYS3"/>
<dbReference type="OrthoDB" id="10417976at2759"/>
<keyword evidence="3" id="KW-1185">Reference proteome</keyword>
<keyword evidence="1" id="KW-0812">Transmembrane</keyword>